<accession>A0A9D1MGS6</accession>
<protein>
    <submittedName>
        <fullName evidence="1">Uncharacterized protein</fullName>
    </submittedName>
</protein>
<reference evidence="1" key="1">
    <citation type="submission" date="2020-10" db="EMBL/GenBank/DDBJ databases">
        <authorList>
            <person name="Gilroy R."/>
        </authorList>
    </citation>
    <scope>NUCLEOTIDE SEQUENCE</scope>
    <source>
        <strain evidence="1">18911</strain>
    </source>
</reference>
<dbReference type="Proteomes" id="UP000824094">
    <property type="component" value="Unassembled WGS sequence"/>
</dbReference>
<sequence length="106" mass="12029">MAHDIFKTIKARITKSYNENAKLKAIRSTSGIFILAGKRLTADEIAACYYSVEAFTDEDELKAVGKLINEDVYNGLDEEAKERYVLNAANLYSELKKEVLRHRKNA</sequence>
<evidence type="ECO:0000313" key="2">
    <source>
        <dbReference type="Proteomes" id="UP000824094"/>
    </source>
</evidence>
<dbReference type="AlphaFoldDB" id="A0A9D1MGS6"/>
<organism evidence="1 2">
    <name type="scientific">Candidatus Stercoripulliclostridium merdigallinarum</name>
    <dbReference type="NCBI Taxonomy" id="2840951"/>
    <lineage>
        <taxon>Bacteria</taxon>
        <taxon>Bacillati</taxon>
        <taxon>Bacillota</taxon>
        <taxon>Clostridia</taxon>
        <taxon>Eubacteriales</taxon>
        <taxon>Candidatus Stercoripulliclostridium</taxon>
    </lineage>
</organism>
<evidence type="ECO:0000313" key="1">
    <source>
        <dbReference type="EMBL" id="HIU59802.1"/>
    </source>
</evidence>
<proteinExistence type="predicted"/>
<gene>
    <name evidence="1" type="ORF">IAB05_00255</name>
</gene>
<comment type="caution">
    <text evidence="1">The sequence shown here is derived from an EMBL/GenBank/DDBJ whole genome shotgun (WGS) entry which is preliminary data.</text>
</comment>
<dbReference type="EMBL" id="DVNF01000008">
    <property type="protein sequence ID" value="HIU59802.1"/>
    <property type="molecule type" value="Genomic_DNA"/>
</dbReference>
<reference evidence="1" key="2">
    <citation type="journal article" date="2021" name="PeerJ">
        <title>Extensive microbial diversity within the chicken gut microbiome revealed by metagenomics and culture.</title>
        <authorList>
            <person name="Gilroy R."/>
            <person name="Ravi A."/>
            <person name="Getino M."/>
            <person name="Pursley I."/>
            <person name="Horton D.L."/>
            <person name="Alikhan N.F."/>
            <person name="Baker D."/>
            <person name="Gharbi K."/>
            <person name="Hall N."/>
            <person name="Watson M."/>
            <person name="Adriaenssens E.M."/>
            <person name="Foster-Nyarko E."/>
            <person name="Jarju S."/>
            <person name="Secka A."/>
            <person name="Antonio M."/>
            <person name="Oren A."/>
            <person name="Chaudhuri R.R."/>
            <person name="La Ragione R."/>
            <person name="Hildebrand F."/>
            <person name="Pallen M.J."/>
        </authorList>
    </citation>
    <scope>NUCLEOTIDE SEQUENCE</scope>
    <source>
        <strain evidence="1">18911</strain>
    </source>
</reference>
<name>A0A9D1MGS6_9FIRM</name>